<organism evidence="4 5">
    <name type="scientific">Nocardioides plantarum</name>
    <dbReference type="NCBI Taxonomy" id="29299"/>
    <lineage>
        <taxon>Bacteria</taxon>
        <taxon>Bacillati</taxon>
        <taxon>Actinomycetota</taxon>
        <taxon>Actinomycetes</taxon>
        <taxon>Propionibacteriales</taxon>
        <taxon>Nocardioidaceae</taxon>
        <taxon>Nocardioides</taxon>
    </lineage>
</organism>
<dbReference type="Proteomes" id="UP001589750">
    <property type="component" value="Unassembled WGS sequence"/>
</dbReference>
<sequence>MSVSVRAARPSDLRRVAPVEDAGAAMYAEHFGDRTVPALVAPGPSGAERDGVGFLLVAVDDRRVVGFAHVVPHDLHAHLDQLSVLPSYQRQGIGTTLVRAAMEEARWAGYDRMSLTTYRDVPWNGPFYAGLGFVEVEPSRLERFQRDLRDHERSLGLDEPGPRIVMQRRLER</sequence>
<dbReference type="CDD" id="cd04301">
    <property type="entry name" value="NAT_SF"/>
    <property type="match status" value="1"/>
</dbReference>
<proteinExistence type="predicted"/>
<keyword evidence="5" id="KW-1185">Reference proteome</keyword>
<evidence type="ECO:0000259" key="3">
    <source>
        <dbReference type="PROSITE" id="PS51186"/>
    </source>
</evidence>
<dbReference type="InterPro" id="IPR050832">
    <property type="entry name" value="Bact_Acetyltransf"/>
</dbReference>
<dbReference type="RefSeq" id="WP_211350988.1">
    <property type="nucleotide sequence ID" value="NZ_JBHMDG010000006.1"/>
</dbReference>
<feature type="domain" description="N-acetyltransferase" evidence="3">
    <location>
        <begin position="3"/>
        <end position="171"/>
    </location>
</feature>
<evidence type="ECO:0000313" key="4">
    <source>
        <dbReference type="EMBL" id="MFB9312485.1"/>
    </source>
</evidence>
<protein>
    <submittedName>
        <fullName evidence="4">GNAT family N-acetyltransferase</fullName>
    </submittedName>
</protein>
<evidence type="ECO:0000313" key="5">
    <source>
        <dbReference type="Proteomes" id="UP001589750"/>
    </source>
</evidence>
<evidence type="ECO:0000256" key="2">
    <source>
        <dbReference type="ARBA" id="ARBA00023315"/>
    </source>
</evidence>
<reference evidence="4 5" key="1">
    <citation type="submission" date="2024-09" db="EMBL/GenBank/DDBJ databases">
        <authorList>
            <person name="Sun Q."/>
            <person name="Mori K."/>
        </authorList>
    </citation>
    <scope>NUCLEOTIDE SEQUENCE [LARGE SCALE GENOMIC DNA]</scope>
    <source>
        <strain evidence="4 5">JCM 9626</strain>
    </source>
</reference>
<evidence type="ECO:0000256" key="1">
    <source>
        <dbReference type="ARBA" id="ARBA00022679"/>
    </source>
</evidence>
<dbReference type="PROSITE" id="PS51186">
    <property type="entry name" value="GNAT"/>
    <property type="match status" value="1"/>
</dbReference>
<dbReference type="Gene3D" id="3.40.630.30">
    <property type="match status" value="1"/>
</dbReference>
<accession>A0ABV5K9H8</accession>
<gene>
    <name evidence="4" type="ORF">ACFFRI_05465</name>
</gene>
<dbReference type="InterPro" id="IPR000182">
    <property type="entry name" value="GNAT_dom"/>
</dbReference>
<name>A0ABV5K9H8_9ACTN</name>
<comment type="caution">
    <text evidence="4">The sequence shown here is derived from an EMBL/GenBank/DDBJ whole genome shotgun (WGS) entry which is preliminary data.</text>
</comment>
<dbReference type="PANTHER" id="PTHR43877">
    <property type="entry name" value="AMINOALKYLPHOSPHONATE N-ACETYLTRANSFERASE-RELATED-RELATED"/>
    <property type="match status" value="1"/>
</dbReference>
<keyword evidence="2" id="KW-0012">Acyltransferase</keyword>
<dbReference type="EMBL" id="JBHMDG010000006">
    <property type="protein sequence ID" value="MFB9312485.1"/>
    <property type="molecule type" value="Genomic_DNA"/>
</dbReference>
<dbReference type="SUPFAM" id="SSF55729">
    <property type="entry name" value="Acyl-CoA N-acyltransferases (Nat)"/>
    <property type="match status" value="1"/>
</dbReference>
<keyword evidence="1" id="KW-0808">Transferase</keyword>
<dbReference type="Pfam" id="PF00583">
    <property type="entry name" value="Acetyltransf_1"/>
    <property type="match status" value="1"/>
</dbReference>
<dbReference type="InterPro" id="IPR016181">
    <property type="entry name" value="Acyl_CoA_acyltransferase"/>
</dbReference>